<gene>
    <name evidence="1" type="ORF">HNQ65_004015</name>
</gene>
<dbReference type="AlphaFoldDB" id="A0A7W7YDY4"/>
<evidence type="ECO:0000313" key="2">
    <source>
        <dbReference type="Proteomes" id="UP000590740"/>
    </source>
</evidence>
<keyword evidence="2" id="KW-1185">Reference proteome</keyword>
<dbReference type="EMBL" id="JACHIG010000009">
    <property type="protein sequence ID" value="MBB5034421.1"/>
    <property type="molecule type" value="Genomic_DNA"/>
</dbReference>
<evidence type="ECO:0000313" key="1">
    <source>
        <dbReference type="EMBL" id="MBB5034421.1"/>
    </source>
</evidence>
<proteinExistence type="predicted"/>
<organism evidence="1 2">
    <name type="scientific">Prosthecobacter vanneervenii</name>
    <dbReference type="NCBI Taxonomy" id="48466"/>
    <lineage>
        <taxon>Bacteria</taxon>
        <taxon>Pseudomonadati</taxon>
        <taxon>Verrucomicrobiota</taxon>
        <taxon>Verrucomicrobiia</taxon>
        <taxon>Verrucomicrobiales</taxon>
        <taxon>Verrucomicrobiaceae</taxon>
        <taxon>Prosthecobacter</taxon>
    </lineage>
</organism>
<comment type="caution">
    <text evidence="1">The sequence shown here is derived from an EMBL/GenBank/DDBJ whole genome shotgun (WGS) entry which is preliminary data.</text>
</comment>
<sequence>MTRRLLLLSLCLGLAACDSSDTAPLPLNMYECDAGEAALRHLISSLPDINPGVAKSYSIVLGEINRDGMTPATDAFTKRFDDLKLKFINAQNLKDIEPDHTIADPATRLAAFILQLRKLKTTSATSWEAEVGWSYKKEFARLNVRLESKDGKFSVVKSEKLEGS</sequence>
<reference evidence="1 2" key="1">
    <citation type="submission" date="2020-08" db="EMBL/GenBank/DDBJ databases">
        <title>Genomic Encyclopedia of Type Strains, Phase IV (KMG-IV): sequencing the most valuable type-strain genomes for metagenomic binning, comparative biology and taxonomic classification.</title>
        <authorList>
            <person name="Goeker M."/>
        </authorList>
    </citation>
    <scope>NUCLEOTIDE SEQUENCE [LARGE SCALE GENOMIC DNA]</scope>
    <source>
        <strain evidence="1 2">DSM 12252</strain>
    </source>
</reference>
<dbReference type="Proteomes" id="UP000590740">
    <property type="component" value="Unassembled WGS sequence"/>
</dbReference>
<protein>
    <recommendedName>
        <fullName evidence="3">Lipoprotein</fullName>
    </recommendedName>
</protein>
<accession>A0A7W7YDY4</accession>
<dbReference type="RefSeq" id="WP_184342215.1">
    <property type="nucleotide sequence ID" value="NZ_JACHIG010000009.1"/>
</dbReference>
<dbReference type="PROSITE" id="PS51257">
    <property type="entry name" value="PROKAR_LIPOPROTEIN"/>
    <property type="match status" value="1"/>
</dbReference>
<evidence type="ECO:0008006" key="3">
    <source>
        <dbReference type="Google" id="ProtNLM"/>
    </source>
</evidence>
<name>A0A7W7YDY4_9BACT</name>